<comment type="similarity">
    <text evidence="1">Belongs to the Cdt1 family.</text>
</comment>
<dbReference type="GO" id="GO:0071163">
    <property type="term" value="P:DNA replication preinitiation complex assembly"/>
    <property type="evidence" value="ECO:0007669"/>
    <property type="project" value="InterPro"/>
</dbReference>
<dbReference type="PANTHER" id="PTHR28637:SF1">
    <property type="entry name" value="DNA REPLICATION FACTOR CDT1"/>
    <property type="match status" value="1"/>
</dbReference>
<feature type="compositionally biased region" description="Low complexity" evidence="3">
    <location>
        <begin position="71"/>
        <end position="83"/>
    </location>
</feature>
<comment type="caution">
    <text evidence="5">The sequence shown here is derived from an EMBL/GenBank/DDBJ whole genome shotgun (WGS) entry which is preliminary data.</text>
</comment>
<dbReference type="SMART" id="SM01075">
    <property type="entry name" value="CDT1"/>
    <property type="match status" value="1"/>
</dbReference>
<evidence type="ECO:0000313" key="6">
    <source>
        <dbReference type="Proteomes" id="UP000245119"/>
    </source>
</evidence>
<dbReference type="OrthoDB" id="341730at2759"/>
<feature type="region of interest" description="Disordered" evidence="3">
    <location>
        <begin position="1"/>
        <end position="97"/>
    </location>
</feature>
<dbReference type="Pfam" id="PF08839">
    <property type="entry name" value="CDT1"/>
    <property type="match status" value="1"/>
</dbReference>
<keyword evidence="2" id="KW-0131">Cell cycle</keyword>
<dbReference type="GO" id="GO:0070182">
    <property type="term" value="F:DNA polymerase binding"/>
    <property type="evidence" value="ECO:0007669"/>
    <property type="project" value="TreeGrafter"/>
</dbReference>
<feature type="compositionally biased region" description="Basic residues" evidence="3">
    <location>
        <begin position="84"/>
        <end position="95"/>
    </location>
</feature>
<proteinExistence type="inferred from homology"/>
<dbReference type="STRING" id="400727.A0A2T7NJ33"/>
<dbReference type="GO" id="GO:0000076">
    <property type="term" value="P:DNA replication checkpoint signaling"/>
    <property type="evidence" value="ECO:0007669"/>
    <property type="project" value="TreeGrafter"/>
</dbReference>
<feature type="region of interest" description="Disordered" evidence="3">
    <location>
        <begin position="128"/>
        <end position="199"/>
    </location>
</feature>
<evidence type="ECO:0000256" key="3">
    <source>
        <dbReference type="SAM" id="MobiDB-lite"/>
    </source>
</evidence>
<sequence>MAQTFVSDFFRSTKQGPNHHPSKRRKLDSSAVDSKIDVIDHESNGEKETGGTQDRDEKQETIVLDKQLGLSAKSSRTSASKMSKASRTRKTRKDKRTGISIQTTIKHFSVSTPLISNKEDLSLQQTKFSEPEEATSCWDEHDGPQTPRKKTYPINSLDVPDRTEARPHRRRLRSKKTLEDITPEKTEASEHSKTEKRTHALAASKKYTELMEKASDQAVGSGIKNVLQNKSKSNGNKDEDNDPSLQTCFNDLVGANTVPISPLPDTPELVRKMQSKNLQSVKSLQLKAANEKCKQLSEVPETSTAQKETISPEVIRARLEKCGKLELLKSKLAEMNSTLKAVRKIEEEKNKLAVAADKLASTSAGEKSTLDIQPVTEPKAVPAYERFEYLAREGPPKLVLPGKFQRLLSMFQSTDTVVSMLFNRQETITFTKLQTAVQSMTRKNFDEKTLGQIKTVYTLAYNYRQEKDVPCFGKKASGYQLTVEPNLKDCGDKGAVDEDGRPIFQASALLKRKRIFHNNLFDTTVKHHNDFLSKMKPSVHVTAAELTRWHPRFPLDSVPDIAPSLLPQPPVKSYQTARQLLETAGENLPSRVKQAVENVATNERSATSSEPSLSRNLAKDAAPSVYKGIPLALLERIRAKEAARIKAVLTRDPAEDRKTEMMRRLPVMIRSLSSCFITEKKPSLSLPIVVEKLADSYTTCISQSDVEAHLKLLRELVPHWLQIIEISSGQYVKIDKNVDIMSIISKIENIVKSRK</sequence>
<dbReference type="GO" id="GO:0003677">
    <property type="term" value="F:DNA binding"/>
    <property type="evidence" value="ECO:0007669"/>
    <property type="project" value="InterPro"/>
</dbReference>
<dbReference type="InterPro" id="IPR036390">
    <property type="entry name" value="WH_DNA-bd_sf"/>
</dbReference>
<dbReference type="SUPFAM" id="SSF46785">
    <property type="entry name" value="Winged helix' DNA-binding domain"/>
    <property type="match status" value="1"/>
</dbReference>
<evidence type="ECO:0000256" key="2">
    <source>
        <dbReference type="ARBA" id="ARBA00023306"/>
    </source>
</evidence>
<dbReference type="InterPro" id="IPR032054">
    <property type="entry name" value="Cdt1_C"/>
</dbReference>
<name>A0A2T7NJ33_POMCA</name>
<dbReference type="InterPro" id="IPR038090">
    <property type="entry name" value="Cdt1_C_WH_dom_sf"/>
</dbReference>
<dbReference type="GO" id="GO:0030174">
    <property type="term" value="P:regulation of DNA-templated DNA replication initiation"/>
    <property type="evidence" value="ECO:0007669"/>
    <property type="project" value="InterPro"/>
</dbReference>
<protein>
    <recommendedName>
        <fullName evidence="4">CDT1 Geminin-binding domain-containing protein</fullName>
    </recommendedName>
</protein>
<evidence type="ECO:0000256" key="1">
    <source>
        <dbReference type="ARBA" id="ARBA00008356"/>
    </source>
</evidence>
<dbReference type="Pfam" id="PF16679">
    <property type="entry name" value="CDT1_C"/>
    <property type="match status" value="1"/>
</dbReference>
<feature type="compositionally biased region" description="Polar residues" evidence="3">
    <location>
        <begin position="1"/>
        <end position="16"/>
    </location>
</feature>
<dbReference type="InterPro" id="IPR045173">
    <property type="entry name" value="Cdt1"/>
</dbReference>
<evidence type="ECO:0000259" key="4">
    <source>
        <dbReference type="SMART" id="SM01075"/>
    </source>
</evidence>
<feature type="domain" description="CDT1 Geminin-binding" evidence="4">
    <location>
        <begin position="400"/>
        <end position="568"/>
    </location>
</feature>
<gene>
    <name evidence="5" type="ORF">C0Q70_19329</name>
</gene>
<dbReference type="PANTHER" id="PTHR28637">
    <property type="entry name" value="DNA REPLICATION FACTOR CDT1"/>
    <property type="match status" value="1"/>
</dbReference>
<dbReference type="OMA" id="GMRTPTK"/>
<dbReference type="Gene3D" id="1.10.10.1420">
    <property type="entry name" value="DNA replication factor Cdt1, C-terminal WH domain"/>
    <property type="match status" value="1"/>
</dbReference>
<feature type="compositionally biased region" description="Basic and acidic residues" evidence="3">
    <location>
        <begin position="176"/>
        <end position="198"/>
    </location>
</feature>
<dbReference type="EMBL" id="PZQS01000012">
    <property type="protein sequence ID" value="PVD21162.1"/>
    <property type="molecule type" value="Genomic_DNA"/>
</dbReference>
<organism evidence="5 6">
    <name type="scientific">Pomacea canaliculata</name>
    <name type="common">Golden apple snail</name>
    <dbReference type="NCBI Taxonomy" id="400727"/>
    <lineage>
        <taxon>Eukaryota</taxon>
        <taxon>Metazoa</taxon>
        <taxon>Spiralia</taxon>
        <taxon>Lophotrochozoa</taxon>
        <taxon>Mollusca</taxon>
        <taxon>Gastropoda</taxon>
        <taxon>Caenogastropoda</taxon>
        <taxon>Architaenioglossa</taxon>
        <taxon>Ampullarioidea</taxon>
        <taxon>Ampullariidae</taxon>
        <taxon>Pomacea</taxon>
    </lineage>
</organism>
<dbReference type="CDD" id="cd08767">
    <property type="entry name" value="Cdt1_c"/>
    <property type="match status" value="1"/>
</dbReference>
<accession>A0A2T7NJ33</accession>
<dbReference type="CDD" id="cd08674">
    <property type="entry name" value="Cdt1_m"/>
    <property type="match status" value="1"/>
</dbReference>
<evidence type="ECO:0000313" key="5">
    <source>
        <dbReference type="EMBL" id="PVD21162.1"/>
    </source>
</evidence>
<dbReference type="Proteomes" id="UP000245119">
    <property type="component" value="Linkage Group LG12"/>
</dbReference>
<dbReference type="GO" id="GO:0005634">
    <property type="term" value="C:nucleus"/>
    <property type="evidence" value="ECO:0007669"/>
    <property type="project" value="TreeGrafter"/>
</dbReference>
<keyword evidence="6" id="KW-1185">Reference proteome</keyword>
<feature type="compositionally biased region" description="Basic and acidic residues" evidence="3">
    <location>
        <begin position="34"/>
        <end position="60"/>
    </location>
</feature>
<reference evidence="5 6" key="1">
    <citation type="submission" date="2018-04" db="EMBL/GenBank/DDBJ databases">
        <title>The genome of golden apple snail Pomacea canaliculata provides insight into stress tolerance and invasive adaptation.</title>
        <authorList>
            <person name="Liu C."/>
            <person name="Liu B."/>
            <person name="Ren Y."/>
            <person name="Zhang Y."/>
            <person name="Wang H."/>
            <person name="Li S."/>
            <person name="Jiang F."/>
            <person name="Yin L."/>
            <person name="Zhang G."/>
            <person name="Qian W."/>
            <person name="Fan W."/>
        </authorList>
    </citation>
    <scope>NUCLEOTIDE SEQUENCE [LARGE SCALE GENOMIC DNA]</scope>
    <source>
        <strain evidence="5">SZHN2017</strain>
        <tissue evidence="5">Muscle</tissue>
    </source>
</reference>
<dbReference type="GO" id="GO:0000278">
    <property type="term" value="P:mitotic cell cycle"/>
    <property type="evidence" value="ECO:0007669"/>
    <property type="project" value="TreeGrafter"/>
</dbReference>
<dbReference type="AlphaFoldDB" id="A0A2T7NJ33"/>
<dbReference type="InterPro" id="IPR014939">
    <property type="entry name" value="CDT1_Gemini-bd-like"/>
</dbReference>